<comment type="caution">
    <text evidence="5">The sequence shown here is derived from an EMBL/GenBank/DDBJ whole genome shotgun (WGS) entry which is preliminary data.</text>
</comment>
<evidence type="ECO:0000313" key="6">
    <source>
        <dbReference type="Proteomes" id="UP000004931"/>
    </source>
</evidence>
<evidence type="ECO:0000256" key="1">
    <source>
        <dbReference type="ARBA" id="ARBA00004496"/>
    </source>
</evidence>
<comment type="subcellular location">
    <subcellularLocation>
        <location evidence="1">Cytoplasm</location>
    </subcellularLocation>
</comment>
<evidence type="ECO:0000256" key="3">
    <source>
        <dbReference type="PIRNR" id="PIRNR006223"/>
    </source>
</evidence>
<dbReference type="GO" id="GO:0097163">
    <property type="term" value="F:sulfur carrier activity"/>
    <property type="evidence" value="ECO:0007669"/>
    <property type="project" value="TreeGrafter"/>
</dbReference>
<dbReference type="NCBIfam" id="TIGR03342">
    <property type="entry name" value="dsrC_tusE_dsvC"/>
    <property type="match status" value="1"/>
</dbReference>
<dbReference type="GO" id="GO:0016740">
    <property type="term" value="F:transferase activity"/>
    <property type="evidence" value="ECO:0007669"/>
    <property type="project" value="UniProtKB-KW"/>
</dbReference>
<gene>
    <name evidence="5" type="ORF">GP2143_06569</name>
</gene>
<dbReference type="InterPro" id="IPR007453">
    <property type="entry name" value="DsrC/TusE"/>
</dbReference>
<dbReference type="PANTHER" id="PTHR37010:SF1">
    <property type="entry name" value="SULFURTRANSFERASE TUSE"/>
    <property type="match status" value="1"/>
</dbReference>
<sequence>MATTGKDVDATFDNEGFLKNLDDWNTDIAIIIATTEGIQLTDNHWELITLIRRFYQEFELSPAMRPLIKYAGLHLGKTKGNSLYFLQLFPGSPAKYMAKIAGLPKPDNCL</sequence>
<dbReference type="EC" id="2.8.1.-" evidence="3"/>
<comment type="similarity">
    <text evidence="3">Belongs to the dsrC/tusE family.</text>
</comment>
<keyword evidence="6" id="KW-1185">Reference proteome</keyword>
<dbReference type="InterPro" id="IPR025526">
    <property type="entry name" value="DsrC-like_dom_sf"/>
</dbReference>
<dbReference type="OrthoDB" id="9786347at2"/>
<proteinExistence type="inferred from homology"/>
<evidence type="ECO:0000256" key="4">
    <source>
        <dbReference type="PIRSR" id="PIRSR006223-50"/>
    </source>
</evidence>
<name>A0YGR7_9GAMM</name>
<reference evidence="5 6" key="1">
    <citation type="journal article" date="2010" name="J. Bacteriol.">
        <title>Genome sequence of the oligotrophic marine Gammaproteobacterium HTCC2143, isolated from the Oregon Coast.</title>
        <authorList>
            <person name="Oh H.M."/>
            <person name="Kang I."/>
            <person name="Ferriera S."/>
            <person name="Giovannoni S.J."/>
            <person name="Cho J.C."/>
        </authorList>
    </citation>
    <scope>NUCLEOTIDE SEQUENCE [LARGE SCALE GENOMIC DNA]</scope>
    <source>
        <strain evidence="5 6">HTCC2143</strain>
    </source>
</reference>
<accession>A0YGR7</accession>
<keyword evidence="2" id="KW-0963">Cytoplasm</keyword>
<protein>
    <recommendedName>
        <fullName evidence="3">Sulfurtransferase</fullName>
        <ecNumber evidence="3">2.8.1.-</ecNumber>
    </recommendedName>
</protein>
<dbReference type="Gene3D" id="1.10.10.370">
    <property type="entry name" value="DsrC-like protein, C-terminal domain"/>
    <property type="match status" value="1"/>
</dbReference>
<dbReference type="SUPFAM" id="SSF69721">
    <property type="entry name" value="DsrC, the gamma subunit of dissimilatory sulfite reductase"/>
    <property type="match status" value="1"/>
</dbReference>
<dbReference type="EMBL" id="AAVT01000012">
    <property type="protein sequence ID" value="EAW29935.1"/>
    <property type="molecule type" value="Genomic_DNA"/>
</dbReference>
<dbReference type="Gene3D" id="3.30.1420.10">
    <property type="match status" value="1"/>
</dbReference>
<feature type="active site" description="Cysteine persulfide intermediate" evidence="4">
    <location>
        <position position="109"/>
    </location>
</feature>
<keyword evidence="3" id="KW-0808">Transferase</keyword>
<dbReference type="Proteomes" id="UP000004931">
    <property type="component" value="Unassembled WGS sequence"/>
</dbReference>
<dbReference type="InterPro" id="IPR042072">
    <property type="entry name" value="DsrC-like_C"/>
</dbReference>
<dbReference type="AlphaFoldDB" id="A0YGR7"/>
<dbReference type="Pfam" id="PF04358">
    <property type="entry name" value="DsrC"/>
    <property type="match status" value="1"/>
</dbReference>
<organism evidence="5 6">
    <name type="scientific">marine gamma proteobacterium HTCC2143</name>
    <dbReference type="NCBI Taxonomy" id="247633"/>
    <lineage>
        <taxon>Bacteria</taxon>
        <taxon>Pseudomonadati</taxon>
        <taxon>Pseudomonadota</taxon>
        <taxon>Gammaproteobacteria</taxon>
        <taxon>Cellvibrionales</taxon>
        <taxon>Spongiibacteraceae</taxon>
        <taxon>BD1-7 clade</taxon>
    </lineage>
</organism>
<evidence type="ECO:0000313" key="5">
    <source>
        <dbReference type="EMBL" id="EAW29935.1"/>
    </source>
</evidence>
<dbReference type="STRING" id="247633.GP2143_06569"/>
<dbReference type="GO" id="GO:0002143">
    <property type="term" value="P:tRNA wobble position uridine thiolation"/>
    <property type="evidence" value="ECO:0007669"/>
    <property type="project" value="TreeGrafter"/>
</dbReference>
<dbReference type="PANTHER" id="PTHR37010">
    <property type="entry name" value="SULFURTRANSFERASE TUSE"/>
    <property type="match status" value="1"/>
</dbReference>
<comment type="function">
    <text evidence="3">Part of a sulfur-relay system.</text>
</comment>
<dbReference type="eggNOG" id="COG2920">
    <property type="taxonomic scope" value="Bacteria"/>
</dbReference>
<dbReference type="GO" id="GO:0005737">
    <property type="term" value="C:cytoplasm"/>
    <property type="evidence" value="ECO:0007669"/>
    <property type="project" value="UniProtKB-SubCell"/>
</dbReference>
<dbReference type="PIRSF" id="PIRSF006223">
    <property type="entry name" value="DsrC_TusE"/>
    <property type="match status" value="1"/>
</dbReference>
<evidence type="ECO:0000256" key="2">
    <source>
        <dbReference type="ARBA" id="ARBA00022490"/>
    </source>
</evidence>
<dbReference type="InterPro" id="IPR043163">
    <property type="entry name" value="DsrC-like_N"/>
</dbReference>